<dbReference type="EMBL" id="JAPQFJ010000003">
    <property type="protein sequence ID" value="MCY6957896.1"/>
    <property type="molecule type" value="Genomic_DNA"/>
</dbReference>
<protein>
    <submittedName>
        <fullName evidence="2">ORF6C domain-containing protein</fullName>
    </submittedName>
</protein>
<feature type="domain" description="ORF6C" evidence="1">
    <location>
        <begin position="120"/>
        <end position="228"/>
    </location>
</feature>
<dbReference type="Pfam" id="PF10552">
    <property type="entry name" value="ORF6C"/>
    <property type="match status" value="1"/>
</dbReference>
<dbReference type="NCBIfam" id="TIGR02681">
    <property type="entry name" value="phage_pRha"/>
    <property type="match status" value="1"/>
</dbReference>
<evidence type="ECO:0000313" key="2">
    <source>
        <dbReference type="EMBL" id="MCY6957896.1"/>
    </source>
</evidence>
<evidence type="ECO:0000313" key="3">
    <source>
        <dbReference type="Proteomes" id="UP001144612"/>
    </source>
</evidence>
<dbReference type="Proteomes" id="UP001144612">
    <property type="component" value="Unassembled WGS sequence"/>
</dbReference>
<accession>A0ABT4D6G6</accession>
<reference evidence="2" key="1">
    <citation type="submission" date="2022-12" db="EMBL/GenBank/DDBJ databases">
        <title>Clostridium sp. nov., isolated from industrial wastewater.</title>
        <authorList>
            <person name="Jiayan W."/>
        </authorList>
    </citation>
    <scope>NUCLEOTIDE SEQUENCE</scope>
    <source>
        <strain evidence="2">ZC22-4</strain>
    </source>
</reference>
<gene>
    <name evidence="2" type="ORF">OW729_04670</name>
</gene>
<comment type="caution">
    <text evidence="2">The sequence shown here is derived from an EMBL/GenBank/DDBJ whole genome shotgun (WGS) entry which is preliminary data.</text>
</comment>
<sequence>MCKSLELINQGGEIRVSSRVIAMDFEKEHKNIKRDIQNLISSNLSVSKMFIINEYKDSMNRNQQEYFINRDGFSLLVMGFTGQKALEWKLKYINAFNEMEKRLNKLPKLSKELQAIFTLDQKQEELKEEINTVKCEIKEMKDYATLSAAQCEFINRKYKSKIVKILGGKDSMAYKNRSLRAKVYADFQKQLKKEFVVPTYKHVLVKDLDKLIKFIDKYETQDYLNMSIIGYNNQLKFSNNNIITL</sequence>
<name>A0ABT4D6G6_9CLOT</name>
<dbReference type="InterPro" id="IPR018878">
    <property type="entry name" value="ORF6C_dom"/>
</dbReference>
<evidence type="ECO:0000259" key="1">
    <source>
        <dbReference type="Pfam" id="PF10552"/>
    </source>
</evidence>
<dbReference type="Pfam" id="PF09669">
    <property type="entry name" value="Phage_pRha"/>
    <property type="match status" value="1"/>
</dbReference>
<keyword evidence="3" id="KW-1185">Reference proteome</keyword>
<dbReference type="InterPro" id="IPR014054">
    <property type="entry name" value="Phage_regulatory_Rha"/>
</dbReference>
<proteinExistence type="predicted"/>
<dbReference type="RefSeq" id="WP_268060298.1">
    <property type="nucleotide sequence ID" value="NZ_JAPQFJ010000003.1"/>
</dbReference>
<organism evidence="2 3">
    <name type="scientific">Clostridium brassicae</name>
    <dbReference type="NCBI Taxonomy" id="2999072"/>
    <lineage>
        <taxon>Bacteria</taxon>
        <taxon>Bacillati</taxon>
        <taxon>Bacillota</taxon>
        <taxon>Clostridia</taxon>
        <taxon>Eubacteriales</taxon>
        <taxon>Clostridiaceae</taxon>
        <taxon>Clostridium</taxon>
    </lineage>
</organism>